<dbReference type="OrthoDB" id="1024009at2759"/>
<accession>A0A9J6B2R3</accession>
<protein>
    <submittedName>
        <fullName evidence="1">Uncharacterized protein</fullName>
    </submittedName>
</protein>
<dbReference type="Proteomes" id="UP000824120">
    <property type="component" value="Chromosome 1"/>
</dbReference>
<keyword evidence="2" id="KW-1185">Reference proteome</keyword>
<dbReference type="AlphaFoldDB" id="A0A9J6B2R3"/>
<proteinExistence type="predicted"/>
<sequence length="78" mass="8789">MTKWRGATTVGGEAFCRLINEFEWDEDMINYVGALDHITGMDWIGQQFNLPNHFVCDNHGSSINGFEVLGIVSRSLEP</sequence>
<name>A0A9J6B2R3_SOLCO</name>
<evidence type="ECO:0000313" key="2">
    <source>
        <dbReference type="Proteomes" id="UP000824120"/>
    </source>
</evidence>
<evidence type="ECO:0000313" key="1">
    <source>
        <dbReference type="EMBL" id="KAG5630882.1"/>
    </source>
</evidence>
<reference evidence="1 2" key="1">
    <citation type="submission" date="2020-09" db="EMBL/GenBank/DDBJ databases">
        <title>De no assembly of potato wild relative species, Solanum commersonii.</title>
        <authorList>
            <person name="Cho K."/>
        </authorList>
    </citation>
    <scope>NUCLEOTIDE SEQUENCE [LARGE SCALE GENOMIC DNA]</scope>
    <source>
        <strain evidence="1">LZ3.2</strain>
        <tissue evidence="1">Leaf</tissue>
    </source>
</reference>
<comment type="caution">
    <text evidence="1">The sequence shown here is derived from an EMBL/GenBank/DDBJ whole genome shotgun (WGS) entry which is preliminary data.</text>
</comment>
<organism evidence="1 2">
    <name type="scientific">Solanum commersonii</name>
    <name type="common">Commerson's wild potato</name>
    <name type="synonym">Commerson's nightshade</name>
    <dbReference type="NCBI Taxonomy" id="4109"/>
    <lineage>
        <taxon>Eukaryota</taxon>
        <taxon>Viridiplantae</taxon>
        <taxon>Streptophyta</taxon>
        <taxon>Embryophyta</taxon>
        <taxon>Tracheophyta</taxon>
        <taxon>Spermatophyta</taxon>
        <taxon>Magnoliopsida</taxon>
        <taxon>eudicotyledons</taxon>
        <taxon>Gunneridae</taxon>
        <taxon>Pentapetalae</taxon>
        <taxon>asterids</taxon>
        <taxon>lamiids</taxon>
        <taxon>Solanales</taxon>
        <taxon>Solanaceae</taxon>
        <taxon>Solanoideae</taxon>
        <taxon>Solaneae</taxon>
        <taxon>Solanum</taxon>
    </lineage>
</organism>
<dbReference type="EMBL" id="JACXVP010000001">
    <property type="protein sequence ID" value="KAG5630882.1"/>
    <property type="molecule type" value="Genomic_DNA"/>
</dbReference>
<gene>
    <name evidence="1" type="ORF">H5410_002599</name>
</gene>